<keyword evidence="1" id="KW-1133">Transmembrane helix</keyword>
<dbReference type="EMBL" id="KQ085938">
    <property type="protein sequence ID" value="KLO14807.1"/>
    <property type="molecule type" value="Genomic_DNA"/>
</dbReference>
<keyword evidence="1" id="KW-0812">Transmembrane</keyword>
<sequence>MGDLLPVFRADGGESDGAGLDVVVVVVVAASVPVAVAVDDERKDVRTVMVRALLAG</sequence>
<name>A0A0H2RT62_9AGAM</name>
<accession>A0A0H2RT62</accession>
<evidence type="ECO:0000256" key="1">
    <source>
        <dbReference type="SAM" id="Phobius"/>
    </source>
</evidence>
<reference evidence="2 3" key="1">
    <citation type="submission" date="2015-04" db="EMBL/GenBank/DDBJ databases">
        <title>Complete genome sequence of Schizopora paradoxa KUC8140, a cosmopolitan wood degrader in East Asia.</title>
        <authorList>
            <consortium name="DOE Joint Genome Institute"/>
            <person name="Min B."/>
            <person name="Park H."/>
            <person name="Jang Y."/>
            <person name="Kim J.-J."/>
            <person name="Kim K.H."/>
            <person name="Pangilinan J."/>
            <person name="Lipzen A."/>
            <person name="Riley R."/>
            <person name="Grigoriev I.V."/>
            <person name="Spatafora J.W."/>
            <person name="Choi I.-G."/>
        </authorList>
    </citation>
    <scope>NUCLEOTIDE SEQUENCE [LARGE SCALE GENOMIC DNA]</scope>
    <source>
        <strain evidence="2 3">KUC8140</strain>
    </source>
</reference>
<keyword evidence="3" id="KW-1185">Reference proteome</keyword>
<gene>
    <name evidence="2" type="ORF">SCHPADRAFT_902945</name>
</gene>
<dbReference type="AlphaFoldDB" id="A0A0H2RT62"/>
<evidence type="ECO:0000313" key="2">
    <source>
        <dbReference type="EMBL" id="KLO14807.1"/>
    </source>
</evidence>
<protein>
    <submittedName>
        <fullName evidence="2">Uncharacterized protein</fullName>
    </submittedName>
</protein>
<dbReference type="InParanoid" id="A0A0H2RT62"/>
<keyword evidence="1" id="KW-0472">Membrane</keyword>
<organism evidence="2 3">
    <name type="scientific">Schizopora paradoxa</name>
    <dbReference type="NCBI Taxonomy" id="27342"/>
    <lineage>
        <taxon>Eukaryota</taxon>
        <taxon>Fungi</taxon>
        <taxon>Dikarya</taxon>
        <taxon>Basidiomycota</taxon>
        <taxon>Agaricomycotina</taxon>
        <taxon>Agaricomycetes</taxon>
        <taxon>Hymenochaetales</taxon>
        <taxon>Schizoporaceae</taxon>
        <taxon>Schizopora</taxon>
    </lineage>
</organism>
<proteinExistence type="predicted"/>
<evidence type="ECO:0000313" key="3">
    <source>
        <dbReference type="Proteomes" id="UP000053477"/>
    </source>
</evidence>
<feature type="transmembrane region" description="Helical" evidence="1">
    <location>
        <begin position="20"/>
        <end position="38"/>
    </location>
</feature>
<dbReference type="Proteomes" id="UP000053477">
    <property type="component" value="Unassembled WGS sequence"/>
</dbReference>